<feature type="compositionally biased region" description="Basic residues" evidence="1">
    <location>
        <begin position="1"/>
        <end position="10"/>
    </location>
</feature>
<feature type="region of interest" description="Disordered" evidence="1">
    <location>
        <begin position="1"/>
        <end position="44"/>
    </location>
</feature>
<dbReference type="Proteomes" id="UP000006753">
    <property type="component" value="Unassembled WGS sequence"/>
</dbReference>
<dbReference type="KEGG" id="mbe:MBM_08954"/>
<evidence type="ECO:0000259" key="2">
    <source>
        <dbReference type="Pfam" id="PF20150"/>
    </source>
</evidence>
<dbReference type="HOGENOM" id="CLU_946896_0_0_1"/>
<gene>
    <name evidence="3" type="ORF">MBM_08954</name>
</gene>
<keyword evidence="4" id="KW-1185">Reference proteome</keyword>
<name>K1W6T9_MARBU</name>
<reference evidence="3 4" key="1">
    <citation type="journal article" date="2012" name="BMC Genomics">
        <title>Sequencing the genome of Marssonina brunnea reveals fungus-poplar co-evolution.</title>
        <authorList>
            <person name="Zhu S."/>
            <person name="Cao Y.-Z."/>
            <person name="Jiang C."/>
            <person name="Tan B.-Y."/>
            <person name="Wang Z."/>
            <person name="Feng S."/>
            <person name="Zhang L."/>
            <person name="Su X.-H."/>
            <person name="Brejova B."/>
            <person name="Vinar T."/>
            <person name="Xu M."/>
            <person name="Wang M.-X."/>
            <person name="Zhang S.-G."/>
            <person name="Huang M.-R."/>
            <person name="Wu R."/>
            <person name="Zhou Y."/>
        </authorList>
    </citation>
    <scope>NUCLEOTIDE SEQUENCE [LARGE SCALE GENOMIC DNA]</scope>
    <source>
        <strain evidence="3 4">MB_m1</strain>
    </source>
</reference>
<dbReference type="OrthoDB" id="4737394at2759"/>
<dbReference type="RefSeq" id="XP_007296843.1">
    <property type="nucleotide sequence ID" value="XM_007296781.1"/>
</dbReference>
<dbReference type="AlphaFoldDB" id="K1W6T9"/>
<proteinExistence type="predicted"/>
<dbReference type="InParanoid" id="K1W6T9"/>
<dbReference type="EMBL" id="JH921454">
    <property type="protein sequence ID" value="EKD12725.1"/>
    <property type="molecule type" value="Genomic_DNA"/>
</dbReference>
<evidence type="ECO:0000256" key="1">
    <source>
        <dbReference type="SAM" id="MobiDB-lite"/>
    </source>
</evidence>
<evidence type="ECO:0000313" key="4">
    <source>
        <dbReference type="Proteomes" id="UP000006753"/>
    </source>
</evidence>
<sequence>MARPKKKTAPKPKAPAVAKTKKKTAPKPKAPKKVVRGARKTKSPREDVWANRSFTLFPKLPIELRAMIFDLAAMEDSAPKVVRIFHSGKENSDESVVSAGKSRAKAFYKIPAVLHVNNESRTRMLKKNELAFSANLGGAPVYFNYSCDILVFETWVALRCFFTPEDENGARASLPATKMPLDKKIKVVGLMNRAWRSIVMAPSIFVQALGNPDKLLLLRKAYDVHSHDNMTVQYLQTGRLGNYVFSADTEEPYQAPEITLSSMAEMCTTFNVPTVPTWERGKKDGVDRPMVTLS</sequence>
<dbReference type="PANTHER" id="PTHR35910">
    <property type="entry name" value="2EXR DOMAIN-CONTAINING PROTEIN"/>
    <property type="match status" value="1"/>
</dbReference>
<evidence type="ECO:0000313" key="3">
    <source>
        <dbReference type="EMBL" id="EKD12725.1"/>
    </source>
</evidence>
<dbReference type="Pfam" id="PF20150">
    <property type="entry name" value="2EXR"/>
    <property type="match status" value="1"/>
</dbReference>
<protein>
    <recommendedName>
        <fullName evidence="2">2EXR domain-containing protein</fullName>
    </recommendedName>
</protein>
<feature type="domain" description="2EXR" evidence="2">
    <location>
        <begin position="54"/>
        <end position="150"/>
    </location>
</feature>
<dbReference type="PANTHER" id="PTHR35910:SF6">
    <property type="entry name" value="2EXR DOMAIN-CONTAINING PROTEIN"/>
    <property type="match status" value="1"/>
</dbReference>
<dbReference type="InterPro" id="IPR045518">
    <property type="entry name" value="2EXR"/>
</dbReference>
<organism evidence="3 4">
    <name type="scientific">Marssonina brunnea f. sp. multigermtubi (strain MB_m1)</name>
    <name type="common">Marssonina leaf spot fungus</name>
    <dbReference type="NCBI Taxonomy" id="1072389"/>
    <lineage>
        <taxon>Eukaryota</taxon>
        <taxon>Fungi</taxon>
        <taxon>Dikarya</taxon>
        <taxon>Ascomycota</taxon>
        <taxon>Pezizomycotina</taxon>
        <taxon>Leotiomycetes</taxon>
        <taxon>Helotiales</taxon>
        <taxon>Drepanopezizaceae</taxon>
        <taxon>Drepanopeziza</taxon>
    </lineage>
</organism>
<feature type="compositionally biased region" description="Basic residues" evidence="1">
    <location>
        <begin position="19"/>
        <end position="42"/>
    </location>
</feature>
<accession>K1W6T9</accession>
<dbReference type="GeneID" id="18764889"/>